<dbReference type="AlphaFoldDB" id="A0A562STT4"/>
<feature type="domain" description="D-isomer specific 2-hydroxyacid dehydrogenase NAD-binding" evidence="6">
    <location>
        <begin position="109"/>
        <end position="296"/>
    </location>
</feature>
<evidence type="ECO:0000256" key="3">
    <source>
        <dbReference type="ARBA" id="ARBA00023027"/>
    </source>
</evidence>
<dbReference type="OrthoDB" id="1522997at2"/>
<dbReference type="RefSeq" id="WP_145717674.1">
    <property type="nucleotide sequence ID" value="NZ_BAAAFY010000002.1"/>
</dbReference>
<evidence type="ECO:0000259" key="5">
    <source>
        <dbReference type="Pfam" id="PF00389"/>
    </source>
</evidence>
<sequence>MRVLFYSMKDFERPYIEEANVKEHSLVMTGERLTADTAVLARDCEAACVFTTDDASAPVLEKLAKNGVRYLAVRAAGYDNVDMQKARQLNIKVANVPAYSPYAIAEHAVSLMLALNRKTVLAQKQVQQYNFSVHNLVGFDMHRKTVGIIGTGRTGAAAASILRGFGCRLLGYDISRNRDLAAQLGLQYTDLTTLCSEADIITIHANLNNRSKYLISKEQIAGMKRGVMLINTARGAVVNTADVADALDEGQIGYFGMDVYEHEQGIFFQDLRGKKMEDKLLCRLLRMPNVMITPHQSFATREALANIAETTFYNLHCWEKKQPSRYELAEPVNGNAYTPAAR</sequence>
<evidence type="ECO:0000256" key="2">
    <source>
        <dbReference type="ARBA" id="ARBA00023002"/>
    </source>
</evidence>
<name>A0A562STT4_CHIJA</name>
<dbReference type="InterPro" id="IPR036291">
    <property type="entry name" value="NAD(P)-bd_dom_sf"/>
</dbReference>
<gene>
    <name evidence="7" type="ORF">LX66_4502</name>
</gene>
<dbReference type="PROSITE" id="PS00671">
    <property type="entry name" value="D_2_HYDROXYACID_DH_3"/>
    <property type="match status" value="1"/>
</dbReference>
<comment type="caution">
    <text evidence="7">The sequence shown here is derived from an EMBL/GenBank/DDBJ whole genome shotgun (WGS) entry which is preliminary data.</text>
</comment>
<dbReference type="PANTHER" id="PTHR43026:SF1">
    <property type="entry name" value="2-HYDROXYACID DEHYDROGENASE HOMOLOG 1-RELATED"/>
    <property type="match status" value="1"/>
</dbReference>
<evidence type="ECO:0000313" key="7">
    <source>
        <dbReference type="EMBL" id="TWI84140.1"/>
    </source>
</evidence>
<proteinExistence type="inferred from homology"/>
<dbReference type="Pfam" id="PF00389">
    <property type="entry name" value="2-Hacid_dh"/>
    <property type="match status" value="1"/>
</dbReference>
<dbReference type="SUPFAM" id="SSF51735">
    <property type="entry name" value="NAD(P)-binding Rossmann-fold domains"/>
    <property type="match status" value="1"/>
</dbReference>
<dbReference type="SUPFAM" id="SSF52283">
    <property type="entry name" value="Formate/glycerate dehydrogenase catalytic domain-like"/>
    <property type="match status" value="1"/>
</dbReference>
<feature type="domain" description="D-isomer specific 2-hydroxyacid dehydrogenase catalytic" evidence="5">
    <location>
        <begin position="5"/>
        <end position="325"/>
    </location>
</feature>
<dbReference type="Pfam" id="PF02826">
    <property type="entry name" value="2-Hacid_dh_C"/>
    <property type="match status" value="1"/>
</dbReference>
<dbReference type="InterPro" id="IPR006140">
    <property type="entry name" value="D-isomer_DH_NAD-bd"/>
</dbReference>
<accession>A0A562STT4</accession>
<dbReference type="CDD" id="cd12183">
    <property type="entry name" value="LDH_like_2"/>
    <property type="match status" value="1"/>
</dbReference>
<comment type="similarity">
    <text evidence="1 4">Belongs to the D-isomer specific 2-hydroxyacid dehydrogenase family.</text>
</comment>
<dbReference type="EMBL" id="VLLG01000005">
    <property type="protein sequence ID" value="TWI84140.1"/>
    <property type="molecule type" value="Genomic_DNA"/>
</dbReference>
<dbReference type="GO" id="GO:0008720">
    <property type="term" value="F:D-lactate dehydrogenase (NAD+) activity"/>
    <property type="evidence" value="ECO:0007669"/>
    <property type="project" value="TreeGrafter"/>
</dbReference>
<keyword evidence="3" id="KW-0520">NAD</keyword>
<dbReference type="InterPro" id="IPR006139">
    <property type="entry name" value="D-isomer_2_OHA_DH_cat_dom"/>
</dbReference>
<protein>
    <submittedName>
        <fullName evidence="7">D-lactate dehydrogenase</fullName>
    </submittedName>
</protein>
<dbReference type="GO" id="GO:0051287">
    <property type="term" value="F:NAD binding"/>
    <property type="evidence" value="ECO:0007669"/>
    <property type="project" value="InterPro"/>
</dbReference>
<evidence type="ECO:0000259" key="6">
    <source>
        <dbReference type="Pfam" id="PF02826"/>
    </source>
</evidence>
<evidence type="ECO:0000256" key="4">
    <source>
        <dbReference type="RuleBase" id="RU003719"/>
    </source>
</evidence>
<dbReference type="InterPro" id="IPR058205">
    <property type="entry name" value="D-LDH-like"/>
</dbReference>
<dbReference type="Proteomes" id="UP000316778">
    <property type="component" value="Unassembled WGS sequence"/>
</dbReference>
<reference evidence="7 8" key="1">
    <citation type="journal article" date="2013" name="Stand. Genomic Sci.">
        <title>Genomic Encyclopedia of Type Strains, Phase I: The one thousand microbial genomes (KMG-I) project.</title>
        <authorList>
            <person name="Kyrpides N.C."/>
            <person name="Woyke T."/>
            <person name="Eisen J.A."/>
            <person name="Garrity G."/>
            <person name="Lilburn T.G."/>
            <person name="Beck B.J."/>
            <person name="Whitman W.B."/>
            <person name="Hugenholtz P."/>
            <person name="Klenk H.P."/>
        </authorList>
    </citation>
    <scope>NUCLEOTIDE SEQUENCE [LARGE SCALE GENOMIC DNA]</scope>
    <source>
        <strain evidence="7 8">DSM 13484</strain>
    </source>
</reference>
<dbReference type="PANTHER" id="PTHR43026">
    <property type="entry name" value="2-HYDROXYACID DEHYDROGENASE HOMOLOG 1-RELATED"/>
    <property type="match status" value="1"/>
</dbReference>
<dbReference type="InterPro" id="IPR029753">
    <property type="entry name" value="D-isomer_DH_CS"/>
</dbReference>
<keyword evidence="2 4" id="KW-0560">Oxidoreductase</keyword>
<evidence type="ECO:0000313" key="8">
    <source>
        <dbReference type="Proteomes" id="UP000316778"/>
    </source>
</evidence>
<organism evidence="7 8">
    <name type="scientific">Chitinophaga japonensis</name>
    <name type="common">Flexibacter japonensis</name>
    <dbReference type="NCBI Taxonomy" id="104662"/>
    <lineage>
        <taxon>Bacteria</taxon>
        <taxon>Pseudomonadati</taxon>
        <taxon>Bacteroidota</taxon>
        <taxon>Chitinophagia</taxon>
        <taxon>Chitinophagales</taxon>
        <taxon>Chitinophagaceae</taxon>
        <taxon>Chitinophaga</taxon>
    </lineage>
</organism>
<dbReference type="Gene3D" id="3.40.50.720">
    <property type="entry name" value="NAD(P)-binding Rossmann-like Domain"/>
    <property type="match status" value="2"/>
</dbReference>
<keyword evidence="8" id="KW-1185">Reference proteome</keyword>
<evidence type="ECO:0000256" key="1">
    <source>
        <dbReference type="ARBA" id="ARBA00005854"/>
    </source>
</evidence>